<proteinExistence type="predicted"/>
<feature type="transmembrane region" description="Helical" evidence="2">
    <location>
        <begin position="7"/>
        <end position="24"/>
    </location>
</feature>
<keyword evidence="1" id="KW-0175">Coiled coil</keyword>
<organism evidence="3 4">
    <name type="scientific">Nitrosopumilus oxyclinae</name>
    <dbReference type="NCBI Taxonomy" id="1959104"/>
    <lineage>
        <taxon>Archaea</taxon>
        <taxon>Nitrososphaerota</taxon>
        <taxon>Nitrososphaeria</taxon>
        <taxon>Nitrosopumilales</taxon>
        <taxon>Nitrosopumilaceae</taxon>
        <taxon>Nitrosopumilus</taxon>
    </lineage>
</organism>
<protein>
    <submittedName>
        <fullName evidence="3">Uncharacterized protein</fullName>
    </submittedName>
</protein>
<dbReference type="KEGG" id="nox:C5F49_02235"/>
<keyword evidence="2" id="KW-1133">Transmembrane helix</keyword>
<evidence type="ECO:0000313" key="4">
    <source>
        <dbReference type="Proteomes" id="UP000509441"/>
    </source>
</evidence>
<keyword evidence="4" id="KW-1185">Reference proteome</keyword>
<dbReference type="AlphaFoldDB" id="A0A7D5R8E6"/>
<sequence>MKTEHKIILVMIFLTSSTLVLIYQNPDGVPKSISFEKHSDDLVAMNQLSKKYQLTDDEQKFENSKRLMQEKLKEISLDYMGLKITHVELLEGYYPFQNSTHWAERFDLEPSSVCDFERKIPLHMQKLMQTENFKIFTKKYASHDLELSIQDERSQQSNIHYGLFATNNKNQSASTYFHLSSCTDEITDKEPLYLHCFDGSTGYRYNTHTYDDIISSYSNGEFCNIILDPWRQSLYDYSQTLREKLRQLEQESMGNTFDQESHWKFFSEMNKQGELRNIVGAMIHGKFDEQRTQDMIKQYEKQYGSLSDELLELIEKR</sequence>
<gene>
    <name evidence="3" type="ORF">C5F49_02235</name>
</gene>
<accession>A0A7D5R8E6</accession>
<name>A0A7D5R8E6_9ARCH</name>
<dbReference type="Proteomes" id="UP000509441">
    <property type="component" value="Chromosome"/>
</dbReference>
<dbReference type="RefSeq" id="WP_246275363.1">
    <property type="nucleotide sequence ID" value="NZ_CP026994.1"/>
</dbReference>
<dbReference type="GeneID" id="56060733"/>
<keyword evidence="2" id="KW-0812">Transmembrane</keyword>
<evidence type="ECO:0000256" key="1">
    <source>
        <dbReference type="SAM" id="Coils"/>
    </source>
</evidence>
<evidence type="ECO:0000313" key="3">
    <source>
        <dbReference type="EMBL" id="QLH04262.1"/>
    </source>
</evidence>
<reference evidence="3 4" key="1">
    <citation type="submission" date="2018-02" db="EMBL/GenBank/DDBJ databases">
        <title>Complete genome of Nitrosopumilus oxyclinae HCE1.</title>
        <authorList>
            <person name="Qin W."/>
            <person name="Zheng Y."/>
            <person name="Stahl D.A."/>
        </authorList>
    </citation>
    <scope>NUCLEOTIDE SEQUENCE [LARGE SCALE GENOMIC DNA]</scope>
    <source>
        <strain evidence="3 4">HCE1</strain>
    </source>
</reference>
<keyword evidence="2" id="KW-0472">Membrane</keyword>
<dbReference type="EMBL" id="CP026994">
    <property type="protein sequence ID" value="QLH04262.1"/>
    <property type="molecule type" value="Genomic_DNA"/>
</dbReference>
<evidence type="ECO:0000256" key="2">
    <source>
        <dbReference type="SAM" id="Phobius"/>
    </source>
</evidence>
<feature type="coiled-coil region" evidence="1">
    <location>
        <begin position="289"/>
        <end position="316"/>
    </location>
</feature>